<dbReference type="AlphaFoldDB" id="A0A2P5P9N0"/>
<dbReference type="OrthoDB" id="9789113at2"/>
<dbReference type="SMART" id="SM00014">
    <property type="entry name" value="acidPPc"/>
    <property type="match status" value="1"/>
</dbReference>
<reference evidence="2 3" key="1">
    <citation type="journal article" date="2017" name="ISME J.">
        <title>Grape pomace compost harbors organohalide-respiring Dehalogenimonas species with novel reductive dehalogenase genes.</title>
        <authorList>
            <person name="Yang Y."/>
            <person name="Higgins S.A."/>
            <person name="Yan J."/>
            <person name="Simsir B."/>
            <person name="Chourey K."/>
            <person name="Iyer R."/>
            <person name="Hettich R.L."/>
            <person name="Baldwin B."/>
            <person name="Ogles D.M."/>
            <person name="Loffler F.E."/>
        </authorList>
    </citation>
    <scope>NUCLEOTIDE SEQUENCE [LARGE SCALE GENOMIC DNA]</scope>
    <source>
        <strain evidence="2 3">GP</strain>
    </source>
</reference>
<dbReference type="SUPFAM" id="SSF48317">
    <property type="entry name" value="Acid phosphatase/Vanadium-dependent haloperoxidase"/>
    <property type="match status" value="1"/>
</dbReference>
<dbReference type="Pfam" id="PF01569">
    <property type="entry name" value="PAP2"/>
    <property type="match status" value="1"/>
</dbReference>
<accession>A0A2P5P9N0</accession>
<proteinExistence type="predicted"/>
<dbReference type="Proteomes" id="UP000235653">
    <property type="component" value="Unassembled WGS sequence"/>
</dbReference>
<comment type="caution">
    <text evidence="2">The sequence shown here is derived from an EMBL/GenBank/DDBJ whole genome shotgun (WGS) entry which is preliminary data.</text>
</comment>
<evidence type="ECO:0000259" key="1">
    <source>
        <dbReference type="SMART" id="SM00014"/>
    </source>
</evidence>
<protein>
    <submittedName>
        <fullName evidence="2">Phosphatase PAP2 family protein</fullName>
    </submittedName>
</protein>
<dbReference type="Gene3D" id="1.20.144.10">
    <property type="entry name" value="Phosphatidic acid phosphatase type 2/haloperoxidase"/>
    <property type="match status" value="1"/>
</dbReference>
<keyword evidence="3" id="KW-1185">Reference proteome</keyword>
<sequence length="196" mass="21361">MEALIAVDKALSLFINSLAGRWTILDEVIKGLANDYFLIVGASLGLLLLWFGTSEIRQRETNQKLALQAMASLGIATGVVAILNEFVFRPRPFNEIAVTTLLYQPTDSSFPSNSAAILFGIAFAVWLGNKQAGKVFLIVAAIHSFCRIVAGMYYPLDIIGGAAVGGAVALFVRWLFARLDFFVNFLLRLARAVFLA</sequence>
<gene>
    <name evidence="2" type="ORF">JP09_003845</name>
</gene>
<organism evidence="2 3">
    <name type="scientific">Dehalogenimonas etheniformans</name>
    <dbReference type="NCBI Taxonomy" id="1536648"/>
    <lineage>
        <taxon>Bacteria</taxon>
        <taxon>Bacillati</taxon>
        <taxon>Chloroflexota</taxon>
        <taxon>Dehalococcoidia</taxon>
        <taxon>Dehalococcoidales</taxon>
        <taxon>Dehalococcoidaceae</taxon>
        <taxon>Dehalogenimonas</taxon>
    </lineage>
</organism>
<feature type="domain" description="Phosphatidic acid phosphatase type 2/haloperoxidase" evidence="1">
    <location>
        <begin position="67"/>
        <end position="173"/>
    </location>
</feature>
<dbReference type="InterPro" id="IPR036938">
    <property type="entry name" value="PAP2/HPO_sf"/>
</dbReference>
<dbReference type="EMBL" id="JQAN02000006">
    <property type="protein sequence ID" value="PPD59001.1"/>
    <property type="molecule type" value="Genomic_DNA"/>
</dbReference>
<evidence type="ECO:0000313" key="2">
    <source>
        <dbReference type="EMBL" id="PPD59001.1"/>
    </source>
</evidence>
<name>A0A2P5P9N0_9CHLR</name>
<dbReference type="InterPro" id="IPR000326">
    <property type="entry name" value="PAP2/HPO"/>
</dbReference>
<evidence type="ECO:0000313" key="3">
    <source>
        <dbReference type="Proteomes" id="UP000235653"/>
    </source>
</evidence>
<dbReference type="RefSeq" id="WP_102330486.1">
    <property type="nucleotide sequence ID" value="NZ_CP058566.2"/>
</dbReference>